<evidence type="ECO:0000313" key="9">
    <source>
        <dbReference type="Proteomes" id="UP000772434"/>
    </source>
</evidence>
<dbReference type="GO" id="GO:0005739">
    <property type="term" value="C:mitochondrion"/>
    <property type="evidence" value="ECO:0007669"/>
    <property type="project" value="TreeGrafter"/>
</dbReference>
<comment type="cofactor">
    <cofactor evidence="1 6">
        <name>FAD</name>
        <dbReference type="ChEBI" id="CHEBI:57692"/>
    </cofactor>
</comment>
<keyword evidence="3 6" id="KW-0274">FAD</keyword>
<dbReference type="PANTHER" id="PTHR12645:SF1">
    <property type="entry name" value="FAD-LINKED SULFHYDRYL OXIDASE ERV2"/>
    <property type="match status" value="1"/>
</dbReference>
<feature type="domain" description="ERV/ALR sulfhydryl oxidase" evidence="7">
    <location>
        <begin position="78"/>
        <end position="178"/>
    </location>
</feature>
<keyword evidence="2 6" id="KW-0285">Flavoprotein</keyword>
<sequence>MISRFAKTFVILAIALFALAMLGFFHPPTRSYMDPWTEPLFGQEQLEPNSGGQGVKNEILNIPVNGVHGGVIMDKLGNETAKAILGQSTWKLLHTMTLRFPENPTNDERDALNSYFHLLSRLYPCGECASEFQALLKKYPPQTSSRKAASLWLCFVHNEVNQRLAKPEFDCAHLDDEYDCGCGDTPVSALATDNVDPMDLEADPSRDEITGLNLIKGG</sequence>
<keyword evidence="5" id="KW-1015">Disulfide bond</keyword>
<dbReference type="GO" id="GO:0050660">
    <property type="term" value="F:flavin adenine dinucleotide binding"/>
    <property type="evidence" value="ECO:0007669"/>
    <property type="project" value="TreeGrafter"/>
</dbReference>
<name>A0A9P5Q7I6_9AGAR</name>
<dbReference type="InterPro" id="IPR017905">
    <property type="entry name" value="ERV/ALR_sulphydryl_oxidase"/>
</dbReference>
<dbReference type="SUPFAM" id="SSF69000">
    <property type="entry name" value="FAD-dependent thiol oxidase"/>
    <property type="match status" value="1"/>
</dbReference>
<protein>
    <recommendedName>
        <fullName evidence="6">Sulfhydryl oxidase</fullName>
        <ecNumber evidence="6">1.8.3.2</ecNumber>
    </recommendedName>
</protein>
<gene>
    <name evidence="8" type="ORF">BDP27DRAFT_1315350</name>
</gene>
<keyword evidence="4 6" id="KW-0560">Oxidoreductase</keyword>
<evidence type="ECO:0000259" key="7">
    <source>
        <dbReference type="PROSITE" id="PS51324"/>
    </source>
</evidence>
<dbReference type="InterPro" id="IPR039799">
    <property type="entry name" value="ALR/ERV"/>
</dbReference>
<evidence type="ECO:0000256" key="1">
    <source>
        <dbReference type="ARBA" id="ARBA00001974"/>
    </source>
</evidence>
<dbReference type="PANTHER" id="PTHR12645">
    <property type="entry name" value="ALR/ERV"/>
    <property type="match status" value="1"/>
</dbReference>
<keyword evidence="9" id="KW-1185">Reference proteome</keyword>
<dbReference type="GO" id="GO:0016971">
    <property type="term" value="F:flavin-dependent sulfhydryl oxidase activity"/>
    <property type="evidence" value="ECO:0007669"/>
    <property type="project" value="InterPro"/>
</dbReference>
<evidence type="ECO:0000256" key="5">
    <source>
        <dbReference type="ARBA" id="ARBA00023157"/>
    </source>
</evidence>
<dbReference type="EMBL" id="JADNRY010000009">
    <property type="protein sequence ID" value="KAF9075612.1"/>
    <property type="molecule type" value="Genomic_DNA"/>
</dbReference>
<organism evidence="8 9">
    <name type="scientific">Rhodocollybia butyracea</name>
    <dbReference type="NCBI Taxonomy" id="206335"/>
    <lineage>
        <taxon>Eukaryota</taxon>
        <taxon>Fungi</taxon>
        <taxon>Dikarya</taxon>
        <taxon>Basidiomycota</taxon>
        <taxon>Agaricomycotina</taxon>
        <taxon>Agaricomycetes</taxon>
        <taxon>Agaricomycetidae</taxon>
        <taxon>Agaricales</taxon>
        <taxon>Marasmiineae</taxon>
        <taxon>Omphalotaceae</taxon>
        <taxon>Rhodocollybia</taxon>
    </lineage>
</organism>
<evidence type="ECO:0000256" key="4">
    <source>
        <dbReference type="ARBA" id="ARBA00023002"/>
    </source>
</evidence>
<dbReference type="Proteomes" id="UP000772434">
    <property type="component" value="Unassembled WGS sequence"/>
</dbReference>
<dbReference type="OrthoDB" id="59470at2759"/>
<dbReference type="Gene3D" id="1.20.120.310">
    <property type="entry name" value="ERV/ALR sulfhydryl oxidase domain"/>
    <property type="match status" value="1"/>
</dbReference>
<dbReference type="PROSITE" id="PS51324">
    <property type="entry name" value="ERV_ALR"/>
    <property type="match status" value="1"/>
</dbReference>
<dbReference type="AlphaFoldDB" id="A0A9P5Q7I6"/>
<dbReference type="InterPro" id="IPR036774">
    <property type="entry name" value="ERV/ALR_sulphydryl_oxid_sf"/>
</dbReference>
<proteinExistence type="predicted"/>
<accession>A0A9P5Q7I6</accession>
<dbReference type="EC" id="1.8.3.2" evidence="6"/>
<dbReference type="Pfam" id="PF04777">
    <property type="entry name" value="Evr1_Alr"/>
    <property type="match status" value="1"/>
</dbReference>
<evidence type="ECO:0000313" key="8">
    <source>
        <dbReference type="EMBL" id="KAF9075612.1"/>
    </source>
</evidence>
<evidence type="ECO:0000256" key="6">
    <source>
        <dbReference type="RuleBase" id="RU371123"/>
    </source>
</evidence>
<comment type="catalytic activity">
    <reaction evidence="6">
        <text>2 R'C(R)SH + O2 = R'C(R)S-S(R)CR' + H2O2</text>
        <dbReference type="Rhea" id="RHEA:17357"/>
        <dbReference type="ChEBI" id="CHEBI:15379"/>
        <dbReference type="ChEBI" id="CHEBI:16240"/>
        <dbReference type="ChEBI" id="CHEBI:16520"/>
        <dbReference type="ChEBI" id="CHEBI:17412"/>
        <dbReference type="EC" id="1.8.3.2"/>
    </reaction>
</comment>
<dbReference type="FunFam" id="1.20.120.310:FF:000002">
    <property type="entry name" value="Sulfhydryl oxidase"/>
    <property type="match status" value="1"/>
</dbReference>
<comment type="caution">
    <text evidence="8">The sequence shown here is derived from an EMBL/GenBank/DDBJ whole genome shotgun (WGS) entry which is preliminary data.</text>
</comment>
<evidence type="ECO:0000256" key="2">
    <source>
        <dbReference type="ARBA" id="ARBA00022630"/>
    </source>
</evidence>
<evidence type="ECO:0000256" key="3">
    <source>
        <dbReference type="ARBA" id="ARBA00022827"/>
    </source>
</evidence>
<reference evidence="8" key="1">
    <citation type="submission" date="2020-11" db="EMBL/GenBank/DDBJ databases">
        <authorList>
            <consortium name="DOE Joint Genome Institute"/>
            <person name="Ahrendt S."/>
            <person name="Riley R."/>
            <person name="Andreopoulos W."/>
            <person name="Labutti K."/>
            <person name="Pangilinan J."/>
            <person name="Ruiz-Duenas F.J."/>
            <person name="Barrasa J.M."/>
            <person name="Sanchez-Garcia M."/>
            <person name="Camarero S."/>
            <person name="Miyauchi S."/>
            <person name="Serrano A."/>
            <person name="Linde D."/>
            <person name="Babiker R."/>
            <person name="Drula E."/>
            <person name="Ayuso-Fernandez I."/>
            <person name="Pacheco R."/>
            <person name="Padilla G."/>
            <person name="Ferreira P."/>
            <person name="Barriuso J."/>
            <person name="Kellner H."/>
            <person name="Castanera R."/>
            <person name="Alfaro M."/>
            <person name="Ramirez L."/>
            <person name="Pisabarro A.G."/>
            <person name="Kuo A."/>
            <person name="Tritt A."/>
            <person name="Lipzen A."/>
            <person name="He G."/>
            <person name="Yan M."/>
            <person name="Ng V."/>
            <person name="Cullen D."/>
            <person name="Martin F."/>
            <person name="Rosso M.-N."/>
            <person name="Henrissat B."/>
            <person name="Hibbett D."/>
            <person name="Martinez A.T."/>
            <person name="Grigoriev I.V."/>
        </authorList>
    </citation>
    <scope>NUCLEOTIDE SEQUENCE</scope>
    <source>
        <strain evidence="8">AH 40177</strain>
    </source>
</reference>